<dbReference type="InterPro" id="IPR050925">
    <property type="entry name" value="Rhomboid_protease_S54"/>
</dbReference>
<evidence type="ECO:0000256" key="7">
    <source>
        <dbReference type="SAM" id="Phobius"/>
    </source>
</evidence>
<dbReference type="AlphaFoldDB" id="A0A4U8YT91"/>
<dbReference type="InterPro" id="IPR022764">
    <property type="entry name" value="Peptidase_S54_rhomboid_dom"/>
</dbReference>
<dbReference type="PANTHER" id="PTHR43731">
    <property type="entry name" value="RHOMBOID PROTEASE"/>
    <property type="match status" value="1"/>
</dbReference>
<reference evidence="9 10" key="1">
    <citation type="submission" date="2019-03" db="EMBL/GenBank/DDBJ databases">
        <authorList>
            <person name="Nijsse B."/>
        </authorList>
    </citation>
    <scope>NUCLEOTIDE SEQUENCE [LARGE SCALE GENOMIC DNA]</scope>
    <source>
        <strain evidence="9">Desulfoluna butyratoxydans MSL71</strain>
    </source>
</reference>
<dbReference type="GO" id="GO:0004252">
    <property type="term" value="F:serine-type endopeptidase activity"/>
    <property type="evidence" value="ECO:0007669"/>
    <property type="project" value="InterPro"/>
</dbReference>
<evidence type="ECO:0000256" key="5">
    <source>
        <dbReference type="ARBA" id="ARBA00022989"/>
    </source>
</evidence>
<protein>
    <submittedName>
        <fullName evidence="9">Peptidase s54 rhomboid domain</fullName>
    </submittedName>
</protein>
<evidence type="ECO:0000256" key="6">
    <source>
        <dbReference type="ARBA" id="ARBA00023136"/>
    </source>
</evidence>
<keyword evidence="6 7" id="KW-0472">Membrane</keyword>
<evidence type="ECO:0000313" key="10">
    <source>
        <dbReference type="Proteomes" id="UP000507962"/>
    </source>
</evidence>
<keyword evidence="10" id="KW-1185">Reference proteome</keyword>
<dbReference type="Gene3D" id="1.20.1540.10">
    <property type="entry name" value="Rhomboid-like"/>
    <property type="match status" value="1"/>
</dbReference>
<evidence type="ECO:0000256" key="2">
    <source>
        <dbReference type="ARBA" id="ARBA00009045"/>
    </source>
</evidence>
<keyword evidence="3 7" id="KW-0812">Transmembrane</keyword>
<keyword evidence="5 7" id="KW-1133">Transmembrane helix</keyword>
<evidence type="ECO:0000313" key="9">
    <source>
        <dbReference type="EMBL" id="VFQ47151.1"/>
    </source>
</evidence>
<feature type="transmembrane region" description="Helical" evidence="7">
    <location>
        <begin position="176"/>
        <end position="192"/>
    </location>
</feature>
<dbReference type="InterPro" id="IPR035952">
    <property type="entry name" value="Rhomboid-like_sf"/>
</dbReference>
<feature type="transmembrane region" description="Helical" evidence="7">
    <location>
        <begin position="259"/>
        <end position="279"/>
    </location>
</feature>
<evidence type="ECO:0000256" key="4">
    <source>
        <dbReference type="ARBA" id="ARBA00022801"/>
    </source>
</evidence>
<dbReference type="EMBL" id="CAADHO010000014">
    <property type="protein sequence ID" value="VFQ47151.1"/>
    <property type="molecule type" value="Genomic_DNA"/>
</dbReference>
<dbReference type="Pfam" id="PF01694">
    <property type="entry name" value="Rhomboid"/>
    <property type="match status" value="1"/>
</dbReference>
<dbReference type="SUPFAM" id="SSF144091">
    <property type="entry name" value="Rhomboid-like"/>
    <property type="match status" value="1"/>
</dbReference>
<accession>A0A4U8YT91</accession>
<sequence>MTRKPSRTSLLCPNCRRLISNDEPSCPYCGIRKPGSGLKNNAMVRGMSDPDLIFKVIIGINVVMYVASLVVSVLRGESVGLTGNPLSFFSPSNETLLFLGASGVAPINGLGYWWSLVAANWLHGSILHIVFNMLAFRNLAPFVMREFGTYRLVIIFTLGGTLSYLVSYLAGVDLTIGASGAVCALVGAALYFGKNRGGAYGNAVYRQVSGWVVSLALFGFIVPGINNWAHGGGIIAGAGLAWALGYLERKRESQRDKFLALLCGSVTAVSILLGIFTAATTMHVHIR</sequence>
<feature type="transmembrane region" description="Helical" evidence="7">
    <location>
        <begin position="204"/>
        <end position="222"/>
    </location>
</feature>
<comment type="subcellular location">
    <subcellularLocation>
        <location evidence="1">Membrane</location>
        <topology evidence="1">Multi-pass membrane protein</topology>
    </subcellularLocation>
</comment>
<feature type="transmembrane region" description="Helical" evidence="7">
    <location>
        <begin position="152"/>
        <end position="170"/>
    </location>
</feature>
<evidence type="ECO:0000256" key="1">
    <source>
        <dbReference type="ARBA" id="ARBA00004141"/>
    </source>
</evidence>
<feature type="transmembrane region" description="Helical" evidence="7">
    <location>
        <begin position="121"/>
        <end position="140"/>
    </location>
</feature>
<organism evidence="9 10">
    <name type="scientific">Desulfoluna butyratoxydans</name>
    <dbReference type="NCBI Taxonomy" id="231438"/>
    <lineage>
        <taxon>Bacteria</taxon>
        <taxon>Pseudomonadati</taxon>
        <taxon>Thermodesulfobacteriota</taxon>
        <taxon>Desulfobacteria</taxon>
        <taxon>Desulfobacterales</taxon>
        <taxon>Desulfolunaceae</taxon>
        <taxon>Desulfoluna</taxon>
    </lineage>
</organism>
<keyword evidence="4" id="KW-0378">Hydrolase</keyword>
<feature type="domain" description="Peptidase S54 rhomboid" evidence="8">
    <location>
        <begin position="112"/>
        <end position="245"/>
    </location>
</feature>
<gene>
    <name evidence="9" type="ORF">MSL71_48370</name>
</gene>
<dbReference type="GO" id="GO:0016020">
    <property type="term" value="C:membrane"/>
    <property type="evidence" value="ECO:0007669"/>
    <property type="project" value="UniProtKB-SubCell"/>
</dbReference>
<evidence type="ECO:0000259" key="8">
    <source>
        <dbReference type="Pfam" id="PF01694"/>
    </source>
</evidence>
<feature type="transmembrane region" description="Helical" evidence="7">
    <location>
        <begin position="228"/>
        <end position="247"/>
    </location>
</feature>
<name>A0A4U8YT91_9BACT</name>
<comment type="similarity">
    <text evidence="2">Belongs to the peptidase S54 family.</text>
</comment>
<evidence type="ECO:0000256" key="3">
    <source>
        <dbReference type="ARBA" id="ARBA00022692"/>
    </source>
</evidence>
<feature type="transmembrane region" description="Helical" evidence="7">
    <location>
        <begin position="52"/>
        <end position="74"/>
    </location>
</feature>
<dbReference type="RefSeq" id="WP_180146411.1">
    <property type="nucleotide sequence ID" value="NZ_CAADHO010000014.1"/>
</dbReference>
<proteinExistence type="inferred from homology"/>
<dbReference type="Proteomes" id="UP000507962">
    <property type="component" value="Unassembled WGS sequence"/>
</dbReference>
<dbReference type="PANTHER" id="PTHR43731:SF14">
    <property type="entry name" value="PRESENILIN-ASSOCIATED RHOMBOID-LIKE PROTEIN, MITOCHONDRIAL"/>
    <property type="match status" value="1"/>
</dbReference>